<feature type="region of interest" description="Disordered" evidence="1">
    <location>
        <begin position="1"/>
        <end position="21"/>
    </location>
</feature>
<feature type="compositionally biased region" description="Polar residues" evidence="1">
    <location>
        <begin position="105"/>
        <end position="116"/>
    </location>
</feature>
<evidence type="ECO:0000313" key="2">
    <source>
        <dbReference type="EMBL" id="KAH7303581.1"/>
    </source>
</evidence>
<sequence>MTPAQLQQRRMKDREYQRAKRERIRNRIKTLEACIEDLKSSTSLQSLQALRRRNDELEVEVAVLTLFLSLVAPYSASSHPLYPRWQSRPPASDMTSHPVPYPRLSSRTPGDSTSITAPWHGAPRSAMSEHSSIGGGSCGENFELEGARGMEMPVGTLDGGQAVELGGQGVSSGVVLPASRNRDVLSAVTVRKS</sequence>
<evidence type="ECO:0008006" key="4">
    <source>
        <dbReference type="Google" id="ProtNLM"/>
    </source>
</evidence>
<comment type="caution">
    <text evidence="2">The sequence shown here is derived from an EMBL/GenBank/DDBJ whole genome shotgun (WGS) entry which is preliminary data.</text>
</comment>
<evidence type="ECO:0000313" key="3">
    <source>
        <dbReference type="Proteomes" id="UP000813444"/>
    </source>
</evidence>
<feature type="region of interest" description="Disordered" evidence="1">
    <location>
        <begin position="89"/>
        <end position="136"/>
    </location>
</feature>
<organism evidence="2 3">
    <name type="scientific">Stachybotrys elegans</name>
    <dbReference type="NCBI Taxonomy" id="80388"/>
    <lineage>
        <taxon>Eukaryota</taxon>
        <taxon>Fungi</taxon>
        <taxon>Dikarya</taxon>
        <taxon>Ascomycota</taxon>
        <taxon>Pezizomycotina</taxon>
        <taxon>Sordariomycetes</taxon>
        <taxon>Hypocreomycetidae</taxon>
        <taxon>Hypocreales</taxon>
        <taxon>Stachybotryaceae</taxon>
        <taxon>Stachybotrys</taxon>
    </lineage>
</organism>
<accession>A0A8K0SDQ2</accession>
<feature type="compositionally biased region" description="Basic and acidic residues" evidence="1">
    <location>
        <begin position="10"/>
        <end position="19"/>
    </location>
</feature>
<gene>
    <name evidence="2" type="ORF">B0I35DRAFT_415041</name>
</gene>
<keyword evidence="3" id="KW-1185">Reference proteome</keyword>
<protein>
    <recommendedName>
        <fullName evidence="4">BZIP domain-containing protein</fullName>
    </recommendedName>
</protein>
<dbReference type="AlphaFoldDB" id="A0A8K0SDQ2"/>
<reference evidence="2" key="1">
    <citation type="journal article" date="2021" name="Nat. Commun.">
        <title>Genetic determinants of endophytism in the Arabidopsis root mycobiome.</title>
        <authorList>
            <person name="Mesny F."/>
            <person name="Miyauchi S."/>
            <person name="Thiergart T."/>
            <person name="Pickel B."/>
            <person name="Atanasova L."/>
            <person name="Karlsson M."/>
            <person name="Huettel B."/>
            <person name="Barry K.W."/>
            <person name="Haridas S."/>
            <person name="Chen C."/>
            <person name="Bauer D."/>
            <person name="Andreopoulos W."/>
            <person name="Pangilinan J."/>
            <person name="LaButti K."/>
            <person name="Riley R."/>
            <person name="Lipzen A."/>
            <person name="Clum A."/>
            <person name="Drula E."/>
            <person name="Henrissat B."/>
            <person name="Kohler A."/>
            <person name="Grigoriev I.V."/>
            <person name="Martin F.M."/>
            <person name="Hacquard S."/>
        </authorList>
    </citation>
    <scope>NUCLEOTIDE SEQUENCE</scope>
    <source>
        <strain evidence="2">MPI-CAGE-CH-0235</strain>
    </source>
</reference>
<dbReference type="Gene3D" id="1.20.5.170">
    <property type="match status" value="1"/>
</dbReference>
<dbReference type="CDD" id="cd14686">
    <property type="entry name" value="bZIP"/>
    <property type="match status" value="1"/>
</dbReference>
<proteinExistence type="predicted"/>
<name>A0A8K0SDQ2_9HYPO</name>
<dbReference type="EMBL" id="JAGPNK010000031">
    <property type="protein sequence ID" value="KAH7303581.1"/>
    <property type="molecule type" value="Genomic_DNA"/>
</dbReference>
<dbReference type="Proteomes" id="UP000813444">
    <property type="component" value="Unassembled WGS sequence"/>
</dbReference>
<evidence type="ECO:0000256" key="1">
    <source>
        <dbReference type="SAM" id="MobiDB-lite"/>
    </source>
</evidence>